<dbReference type="EMBL" id="JBEOKT010000008">
    <property type="protein sequence ID" value="MER2997983.1"/>
    <property type="molecule type" value="Genomic_DNA"/>
</dbReference>
<evidence type="ECO:0000259" key="2">
    <source>
        <dbReference type="Pfam" id="PF06713"/>
    </source>
</evidence>
<organism evidence="3 4">
    <name type="scientific">Pontibacter populi</name>
    <dbReference type="NCBI Taxonomy" id="890055"/>
    <lineage>
        <taxon>Bacteria</taxon>
        <taxon>Pseudomonadati</taxon>
        <taxon>Bacteroidota</taxon>
        <taxon>Cytophagia</taxon>
        <taxon>Cytophagales</taxon>
        <taxon>Hymenobacteraceae</taxon>
        <taxon>Pontibacter</taxon>
    </lineage>
</organism>
<gene>
    <name evidence="3" type="ORF">ABS362_10540</name>
</gene>
<dbReference type="Proteomes" id="UP001476807">
    <property type="component" value="Unassembled WGS sequence"/>
</dbReference>
<sequence>MKVYKAKRKGPVPYMIAVLVLLPLVVYSLDVEAFSERPYMLLPLLVPLVLLLSIFFGTWYKIGDGKLKYRSGFIWGEINISDIRQLIVGDTMWSGLKPAMASKGIIVKYYRYDEIYIAPENNEELIEDLKVLNPSIEVVYKK</sequence>
<proteinExistence type="predicted"/>
<feature type="transmembrane region" description="Helical" evidence="1">
    <location>
        <begin position="41"/>
        <end position="60"/>
    </location>
</feature>
<reference evidence="3 4" key="1">
    <citation type="submission" date="2024-06" db="EMBL/GenBank/DDBJ databases">
        <title>Pontibacter populi HYL7-15.</title>
        <authorList>
            <person name="Kim M.K."/>
        </authorList>
    </citation>
    <scope>NUCLEOTIDE SEQUENCE [LARGE SCALE GENOMIC DNA]</scope>
    <source>
        <strain evidence="3 4">HYL7-15</strain>
    </source>
</reference>
<protein>
    <submittedName>
        <fullName evidence="3">PH domain-containing protein</fullName>
    </submittedName>
</protein>
<evidence type="ECO:0000313" key="4">
    <source>
        <dbReference type="Proteomes" id="UP001476807"/>
    </source>
</evidence>
<dbReference type="InterPro" id="IPR009589">
    <property type="entry name" value="PH_YyaB-like"/>
</dbReference>
<dbReference type="Pfam" id="PF06713">
    <property type="entry name" value="bPH_4"/>
    <property type="match status" value="1"/>
</dbReference>
<accession>A0ABV1RUB5</accession>
<keyword evidence="1" id="KW-1133">Transmembrane helix</keyword>
<evidence type="ECO:0000256" key="1">
    <source>
        <dbReference type="SAM" id="Phobius"/>
    </source>
</evidence>
<dbReference type="RefSeq" id="WP_350412434.1">
    <property type="nucleotide sequence ID" value="NZ_JBEOKT010000008.1"/>
</dbReference>
<name>A0ABV1RUB5_9BACT</name>
<feature type="transmembrane region" description="Helical" evidence="1">
    <location>
        <begin position="12"/>
        <end position="29"/>
    </location>
</feature>
<keyword evidence="1" id="KW-0812">Transmembrane</keyword>
<comment type="caution">
    <text evidence="3">The sequence shown here is derived from an EMBL/GenBank/DDBJ whole genome shotgun (WGS) entry which is preliminary data.</text>
</comment>
<keyword evidence="4" id="KW-1185">Reference proteome</keyword>
<evidence type="ECO:0000313" key="3">
    <source>
        <dbReference type="EMBL" id="MER2997983.1"/>
    </source>
</evidence>
<keyword evidence="1" id="KW-0472">Membrane</keyword>
<feature type="domain" description="Uncharacterized protein YyaB-like PH" evidence="2">
    <location>
        <begin position="58"/>
        <end position="131"/>
    </location>
</feature>